<dbReference type="Proteomes" id="UP000185766">
    <property type="component" value="Unassembled WGS sequence"/>
</dbReference>
<keyword evidence="3" id="KW-1185">Reference proteome</keyword>
<evidence type="ECO:0000256" key="1">
    <source>
        <dbReference type="SAM" id="SignalP"/>
    </source>
</evidence>
<dbReference type="AlphaFoldDB" id="A0A1H7MCT9"/>
<dbReference type="InterPro" id="IPR010794">
    <property type="entry name" value="MalM"/>
</dbReference>
<protein>
    <submittedName>
        <fullName evidence="2">Maltose operon substrate-binding protein (MalM)</fullName>
    </submittedName>
</protein>
<keyword evidence="1" id="KW-0732">Signal</keyword>
<feature type="chain" id="PRO_5010364282" evidence="1">
    <location>
        <begin position="17"/>
        <end position="385"/>
    </location>
</feature>
<dbReference type="Pfam" id="PF07148">
    <property type="entry name" value="MalM"/>
    <property type="match status" value="1"/>
</dbReference>
<name>A0A1H7MCT9_9GAMM</name>
<feature type="signal peptide" evidence="1">
    <location>
        <begin position="1"/>
        <end position="16"/>
    </location>
</feature>
<gene>
    <name evidence="2" type="ORF">SAMN05216214_10810</name>
</gene>
<sequence>MRLCFALLLLSLPAWGASGKYLTWIDQHGRLHNTFVGSEFSAQQEQARQQVEDQDRLRLSGDGGAGGLYPVQSGTESKRRYFTWVDQTGRLQSSFYANQVGQGGNPRDYVLPSGERASDYMDADVLEGRGFVRSENGNPYYTWVDDQGRTHNSPISVEERAAMFAKPSTVSKIEFNEGREVNLSGKAQQLPGLDGAPNEAMRRLLGDSAQVQGIMREMQQRCCLQLTDDDFIELSVEEPRYEEMNSFSPSLALPTGKTSYAAFRLPRSQRTYGLRVRSFANKTVVYPSLLFLNEGKVPTRMVSDAVYQLHPETWYRYAFLEGTVAIRPERGERYVLLITTSEDLAQATLDNQPFKRPLQALTVDEDGLQQHAHVQEGAFELAIVR</sequence>
<reference evidence="2 3" key="1">
    <citation type="submission" date="2016-10" db="EMBL/GenBank/DDBJ databases">
        <authorList>
            <person name="de Groot N.N."/>
        </authorList>
    </citation>
    <scope>NUCLEOTIDE SEQUENCE [LARGE SCALE GENOMIC DNA]</scope>
    <source>
        <strain evidence="2 3">JCM 19513</strain>
    </source>
</reference>
<proteinExistence type="predicted"/>
<evidence type="ECO:0000313" key="3">
    <source>
        <dbReference type="Proteomes" id="UP000185766"/>
    </source>
</evidence>
<evidence type="ECO:0000313" key="2">
    <source>
        <dbReference type="EMBL" id="SEL09013.1"/>
    </source>
</evidence>
<accession>A0A1H7MCT9</accession>
<dbReference type="RefSeq" id="WP_074867387.1">
    <property type="nucleotide sequence ID" value="NZ_FOAS01000008.1"/>
</dbReference>
<organism evidence="2 3">
    <name type="scientific">Atopomonas hussainii</name>
    <dbReference type="NCBI Taxonomy" id="1429083"/>
    <lineage>
        <taxon>Bacteria</taxon>
        <taxon>Pseudomonadati</taxon>
        <taxon>Pseudomonadota</taxon>
        <taxon>Gammaproteobacteria</taxon>
        <taxon>Pseudomonadales</taxon>
        <taxon>Pseudomonadaceae</taxon>
        <taxon>Atopomonas</taxon>
    </lineage>
</organism>
<dbReference type="GO" id="GO:0042597">
    <property type="term" value="C:periplasmic space"/>
    <property type="evidence" value="ECO:0007669"/>
    <property type="project" value="InterPro"/>
</dbReference>
<dbReference type="EMBL" id="FOAS01000008">
    <property type="protein sequence ID" value="SEL09013.1"/>
    <property type="molecule type" value="Genomic_DNA"/>
</dbReference>
<dbReference type="GO" id="GO:0008643">
    <property type="term" value="P:carbohydrate transport"/>
    <property type="evidence" value="ECO:0007669"/>
    <property type="project" value="InterPro"/>
</dbReference>
<dbReference type="STRING" id="1429083.GCA_001885685_02183"/>